<dbReference type="Gene3D" id="3.40.50.300">
    <property type="entry name" value="P-loop containing nucleotide triphosphate hydrolases"/>
    <property type="match status" value="1"/>
</dbReference>
<evidence type="ECO:0000256" key="8">
    <source>
        <dbReference type="SAM" id="MobiDB-lite"/>
    </source>
</evidence>
<dbReference type="GO" id="GO:0000922">
    <property type="term" value="C:spindle pole"/>
    <property type="evidence" value="ECO:0007669"/>
    <property type="project" value="UniProtKB-SubCell"/>
</dbReference>
<evidence type="ECO:0000256" key="3">
    <source>
        <dbReference type="ARBA" id="ARBA00022701"/>
    </source>
</evidence>
<dbReference type="InterPro" id="IPR027417">
    <property type="entry name" value="P-loop_NTPase"/>
</dbReference>
<dbReference type="AlphaFoldDB" id="A0A834HQF5"/>
<dbReference type="PANTHER" id="PTHR23074">
    <property type="entry name" value="AAA DOMAIN-CONTAINING"/>
    <property type="match status" value="1"/>
</dbReference>
<gene>
    <name evidence="10" type="ORF">GWI33_019938</name>
</gene>
<dbReference type="Pfam" id="PF17862">
    <property type="entry name" value="AAA_lid_3"/>
    <property type="match status" value="1"/>
</dbReference>
<evidence type="ECO:0000256" key="2">
    <source>
        <dbReference type="ARBA" id="ARBA00022490"/>
    </source>
</evidence>
<dbReference type="SUPFAM" id="SSF52540">
    <property type="entry name" value="P-loop containing nucleoside triphosphate hydrolases"/>
    <property type="match status" value="1"/>
</dbReference>
<dbReference type="InterPro" id="IPR050304">
    <property type="entry name" value="MT-severing_AAA_ATPase"/>
</dbReference>
<accession>A0A834HQF5</accession>
<evidence type="ECO:0000256" key="1">
    <source>
        <dbReference type="ARBA" id="ARBA00004647"/>
    </source>
</evidence>
<keyword evidence="7" id="KW-0413">Isomerase</keyword>
<evidence type="ECO:0000259" key="9">
    <source>
        <dbReference type="SMART" id="SM00382"/>
    </source>
</evidence>
<keyword evidence="6" id="KW-0206">Cytoskeleton</keyword>
<dbReference type="Proteomes" id="UP000625711">
    <property type="component" value="Unassembled WGS sequence"/>
</dbReference>
<keyword evidence="2" id="KW-0963">Cytoplasm</keyword>
<keyword evidence="5" id="KW-0067">ATP-binding</keyword>
<feature type="region of interest" description="Disordered" evidence="8">
    <location>
        <begin position="97"/>
        <end position="129"/>
    </location>
</feature>
<dbReference type="InterPro" id="IPR006594">
    <property type="entry name" value="LisH"/>
</dbReference>
<organism evidence="10 11">
    <name type="scientific">Rhynchophorus ferrugineus</name>
    <name type="common">Red palm weevil</name>
    <name type="synonym">Curculio ferrugineus</name>
    <dbReference type="NCBI Taxonomy" id="354439"/>
    <lineage>
        <taxon>Eukaryota</taxon>
        <taxon>Metazoa</taxon>
        <taxon>Ecdysozoa</taxon>
        <taxon>Arthropoda</taxon>
        <taxon>Hexapoda</taxon>
        <taxon>Insecta</taxon>
        <taxon>Pterygota</taxon>
        <taxon>Neoptera</taxon>
        <taxon>Endopterygota</taxon>
        <taxon>Coleoptera</taxon>
        <taxon>Polyphaga</taxon>
        <taxon>Cucujiformia</taxon>
        <taxon>Curculionidae</taxon>
        <taxon>Dryophthorinae</taxon>
        <taxon>Rhynchophorus</taxon>
    </lineage>
</organism>
<sequence>MANVCITPKNSSRLHQTSLEKIKNEARERRRDVLYLILGYLKENNLEITADSLVKEAKLDDNYQACENVDLGIILQEYQSYYFTKFQRYPKIVRRLDESETRTNQRVPRGKTAKKSTPSPVTKKEEPADKDAGFQFEITSYNGNENPIRQNQSTSKLNRCSPMMLESDQSESKDSIRDQITNQIINTEIGVKWEDCLGLENTVETLKEAAIYPLFYPELFQNISPWRGVLLHGPPGTGKTLLAKALASESHTTFFNVTNSAFISKWRGESEKMIKHLFDLAKYHAPSTIFFDEIDALIPGPRDVQHEAAKRFKSELLVNLDGISSNDEHIIVLASTNAPWDLDNALLRRFDKRILINMPDSLTRIAILKECLKCVVVDISAQEYAEIANLTDCYSGSDIKTLCKEVTMSVIRERIRTGRKNNDVNDKCRKINFADVKTAVQKVRPSVNASVCRRYFQWQNEHGST</sequence>
<comment type="subcellular location">
    <subcellularLocation>
        <location evidence="1">Cytoplasm</location>
        <location evidence="1">Cytoskeleton</location>
        <location evidence="1">Spindle pole</location>
    </subcellularLocation>
</comment>
<dbReference type="InterPro" id="IPR041569">
    <property type="entry name" value="AAA_lid_3"/>
</dbReference>
<keyword evidence="4" id="KW-0547">Nucleotide-binding</keyword>
<evidence type="ECO:0000256" key="6">
    <source>
        <dbReference type="ARBA" id="ARBA00023212"/>
    </source>
</evidence>
<dbReference type="InterPro" id="IPR003593">
    <property type="entry name" value="AAA+_ATPase"/>
</dbReference>
<evidence type="ECO:0000313" key="11">
    <source>
        <dbReference type="Proteomes" id="UP000625711"/>
    </source>
</evidence>
<dbReference type="GO" id="GO:0005524">
    <property type="term" value="F:ATP binding"/>
    <property type="evidence" value="ECO:0007669"/>
    <property type="project" value="UniProtKB-KW"/>
</dbReference>
<keyword evidence="3" id="KW-0493">Microtubule</keyword>
<dbReference type="GO" id="GO:0016853">
    <property type="term" value="F:isomerase activity"/>
    <property type="evidence" value="ECO:0007669"/>
    <property type="project" value="UniProtKB-KW"/>
</dbReference>
<evidence type="ECO:0000256" key="5">
    <source>
        <dbReference type="ARBA" id="ARBA00022840"/>
    </source>
</evidence>
<evidence type="ECO:0000256" key="4">
    <source>
        <dbReference type="ARBA" id="ARBA00022741"/>
    </source>
</evidence>
<dbReference type="SMART" id="SM00667">
    <property type="entry name" value="LisH"/>
    <property type="match status" value="1"/>
</dbReference>
<comment type="caution">
    <text evidence="10">The sequence shown here is derived from an EMBL/GenBank/DDBJ whole genome shotgun (WGS) entry which is preliminary data.</text>
</comment>
<evidence type="ECO:0000313" key="10">
    <source>
        <dbReference type="EMBL" id="KAF7266762.1"/>
    </source>
</evidence>
<dbReference type="PANTHER" id="PTHR23074:SF78">
    <property type="entry name" value="KATANIN P60 ATPASE-CONTAINING SUBUNIT A-LIKE 2"/>
    <property type="match status" value="1"/>
</dbReference>
<dbReference type="PROSITE" id="PS50896">
    <property type="entry name" value="LISH"/>
    <property type="match status" value="1"/>
</dbReference>
<dbReference type="SMART" id="SM00382">
    <property type="entry name" value="AAA"/>
    <property type="match status" value="1"/>
</dbReference>
<dbReference type="GO" id="GO:0016887">
    <property type="term" value="F:ATP hydrolysis activity"/>
    <property type="evidence" value="ECO:0007669"/>
    <property type="project" value="InterPro"/>
</dbReference>
<evidence type="ECO:0000256" key="7">
    <source>
        <dbReference type="ARBA" id="ARBA00023235"/>
    </source>
</evidence>
<proteinExistence type="predicted"/>
<dbReference type="GO" id="GO:0005874">
    <property type="term" value="C:microtubule"/>
    <property type="evidence" value="ECO:0007669"/>
    <property type="project" value="UniProtKB-KW"/>
</dbReference>
<dbReference type="FunFam" id="3.40.50.300:FF:001003">
    <property type="entry name" value="Vacuolar protein sorting-associated protein 4"/>
    <property type="match status" value="1"/>
</dbReference>
<protein>
    <recommendedName>
        <fullName evidence="9">AAA+ ATPase domain-containing protein</fullName>
    </recommendedName>
</protein>
<feature type="domain" description="AAA+ ATPase" evidence="9">
    <location>
        <begin position="225"/>
        <end position="360"/>
    </location>
</feature>
<dbReference type="OrthoDB" id="191529at2759"/>
<name>A0A834HQF5_RHYFE</name>
<dbReference type="Pfam" id="PF00004">
    <property type="entry name" value="AAA"/>
    <property type="match status" value="1"/>
</dbReference>
<dbReference type="InterPro" id="IPR003959">
    <property type="entry name" value="ATPase_AAA_core"/>
</dbReference>
<dbReference type="Gene3D" id="1.10.8.60">
    <property type="match status" value="1"/>
</dbReference>
<reference evidence="10" key="1">
    <citation type="submission" date="2020-08" db="EMBL/GenBank/DDBJ databases">
        <title>Genome sequencing and assembly of the red palm weevil Rhynchophorus ferrugineus.</title>
        <authorList>
            <person name="Dias G.B."/>
            <person name="Bergman C.M."/>
            <person name="Manee M."/>
        </authorList>
    </citation>
    <scope>NUCLEOTIDE SEQUENCE</scope>
    <source>
        <strain evidence="10">AA-2017</strain>
        <tissue evidence="10">Whole larva</tissue>
    </source>
</reference>
<keyword evidence="11" id="KW-1185">Reference proteome</keyword>
<dbReference type="EMBL" id="JAACXV010014502">
    <property type="protein sequence ID" value="KAF7266762.1"/>
    <property type="molecule type" value="Genomic_DNA"/>
</dbReference>